<sequence length="338" mass="38596">MNVDSDTLRQVFDALDKGNRGYITVEQFTSALEKFYTSMSQCSSEDIPSPKITRMQSMQQMRQMEAKMESMSSQASVVESDNLTGRLRDENVRLSASVAVLEERLKETESRYRRDLESERAHLESLMARSKRTYEEEIENLRGRFQKLEADLSATTAQLSKTKVELDGARAECKRTTEALIDAQDKVNALTEQLNNRSSAENWELQKAIADRDQAINALREVNTAVGGGHRSSTSLDTVARLEEMQQLILRLKQDNKRLTKQVQDAQEESWFNNLRDGQKLLYATESSVSGELDKLTKEEVVDLLTQEKHTNNVLRTYLNSLLEKVVINHPELLESRQ</sequence>
<dbReference type="Gene3D" id="1.10.238.10">
    <property type="entry name" value="EF-hand"/>
    <property type="match status" value="1"/>
</dbReference>
<dbReference type="GO" id="GO:0032465">
    <property type="term" value="P:regulation of cytokinesis"/>
    <property type="evidence" value="ECO:0007669"/>
    <property type="project" value="TreeGrafter"/>
</dbReference>
<evidence type="ECO:0000313" key="12">
    <source>
        <dbReference type="Proteomes" id="UP000267029"/>
    </source>
</evidence>
<dbReference type="InterPro" id="IPR057316">
    <property type="entry name" value="Rab11-FIP3/4_dom"/>
</dbReference>
<dbReference type="AlphaFoldDB" id="A0A158QU44"/>
<dbReference type="InterPro" id="IPR002048">
    <property type="entry name" value="EF_hand_dom"/>
</dbReference>
<dbReference type="GO" id="GO:0005509">
    <property type="term" value="F:calcium ion binding"/>
    <property type="evidence" value="ECO:0007669"/>
    <property type="project" value="InterPro"/>
</dbReference>
<reference evidence="11 12" key="1">
    <citation type="submission" date="2018-10" db="EMBL/GenBank/DDBJ databases">
        <authorList>
            <consortium name="Pathogen Informatics"/>
        </authorList>
    </citation>
    <scope>NUCLEOTIDE SEQUENCE [LARGE SCALE GENOMIC DNA]</scope>
</reference>
<evidence type="ECO:0000256" key="6">
    <source>
        <dbReference type="ARBA" id="ARBA00023054"/>
    </source>
</evidence>
<dbReference type="EMBL" id="UXSR01005210">
    <property type="protein sequence ID" value="VDD79733.1"/>
    <property type="molecule type" value="Genomic_DNA"/>
</dbReference>
<proteinExistence type="predicted"/>
<keyword evidence="4" id="KW-0813">Transport</keyword>
<dbReference type="GO" id="GO:0055038">
    <property type="term" value="C:recycling endosome membrane"/>
    <property type="evidence" value="ECO:0007669"/>
    <property type="project" value="UniProtKB-SubCell"/>
</dbReference>
<dbReference type="PROSITE" id="PS50222">
    <property type="entry name" value="EF_HAND_2"/>
    <property type="match status" value="1"/>
</dbReference>
<dbReference type="OrthoDB" id="418358at2759"/>
<dbReference type="Proteomes" id="UP000267029">
    <property type="component" value="Unassembled WGS sequence"/>
</dbReference>
<evidence type="ECO:0000256" key="8">
    <source>
        <dbReference type="SAM" id="Coils"/>
    </source>
</evidence>
<dbReference type="InterPro" id="IPR051977">
    <property type="entry name" value="Rab11-interacting_regulator"/>
</dbReference>
<dbReference type="SUPFAM" id="SSF144270">
    <property type="entry name" value="Eferin C-derminal domain-like"/>
    <property type="match status" value="1"/>
</dbReference>
<evidence type="ECO:0000256" key="1">
    <source>
        <dbReference type="ARBA" id="ARBA00004214"/>
    </source>
</evidence>
<dbReference type="GO" id="GO:0030139">
    <property type="term" value="C:endocytic vesicle"/>
    <property type="evidence" value="ECO:0007669"/>
    <property type="project" value="TreeGrafter"/>
</dbReference>
<dbReference type="STRING" id="53468.A0A158QU44"/>
<feature type="coiled-coil region" evidence="8">
    <location>
        <begin position="54"/>
        <end position="193"/>
    </location>
</feature>
<evidence type="ECO:0000256" key="2">
    <source>
        <dbReference type="ARBA" id="ARBA00004626"/>
    </source>
</evidence>
<dbReference type="SUPFAM" id="SSF47473">
    <property type="entry name" value="EF-hand"/>
    <property type="match status" value="1"/>
</dbReference>
<dbReference type="Gene3D" id="1.20.5.2440">
    <property type="match status" value="1"/>
</dbReference>
<feature type="coiled-coil region" evidence="8">
    <location>
        <begin position="242"/>
        <end position="269"/>
    </location>
</feature>
<accession>A0A158QU44</accession>
<dbReference type="GO" id="GO:0030496">
    <property type="term" value="C:midbody"/>
    <property type="evidence" value="ECO:0007669"/>
    <property type="project" value="UniProtKB-SubCell"/>
</dbReference>
<dbReference type="GO" id="GO:0032456">
    <property type="term" value="P:endocytic recycling"/>
    <property type="evidence" value="ECO:0007669"/>
    <property type="project" value="TreeGrafter"/>
</dbReference>
<dbReference type="InterPro" id="IPR019018">
    <property type="entry name" value="Rab-bd_FIP-RBD"/>
</dbReference>
<name>A0A158QU44_MESCO</name>
<feature type="domain" description="FIP-RBD" evidence="10">
    <location>
        <begin position="275"/>
        <end position="337"/>
    </location>
</feature>
<evidence type="ECO:0000313" key="11">
    <source>
        <dbReference type="EMBL" id="VDD79733.1"/>
    </source>
</evidence>
<evidence type="ECO:0000256" key="3">
    <source>
        <dbReference type="ARBA" id="ARBA00004654"/>
    </source>
</evidence>
<gene>
    <name evidence="11" type="ORF">MCOS_LOCUS5736</name>
</gene>
<organism evidence="11 12">
    <name type="scientific">Mesocestoides corti</name>
    <name type="common">Flatworm</name>
    <dbReference type="NCBI Taxonomy" id="53468"/>
    <lineage>
        <taxon>Eukaryota</taxon>
        <taxon>Metazoa</taxon>
        <taxon>Spiralia</taxon>
        <taxon>Lophotrochozoa</taxon>
        <taxon>Platyhelminthes</taxon>
        <taxon>Cestoda</taxon>
        <taxon>Eucestoda</taxon>
        <taxon>Cyclophyllidea</taxon>
        <taxon>Mesocestoididae</taxon>
        <taxon>Mesocestoides</taxon>
    </lineage>
</organism>
<evidence type="ECO:0000256" key="5">
    <source>
        <dbReference type="ARBA" id="ARBA00022753"/>
    </source>
</evidence>
<dbReference type="Pfam" id="PF09457">
    <property type="entry name" value="RBD-FIP"/>
    <property type="match status" value="1"/>
</dbReference>
<dbReference type="InterPro" id="IPR011992">
    <property type="entry name" value="EF-hand-dom_pair"/>
</dbReference>
<feature type="domain" description="EF-hand" evidence="9">
    <location>
        <begin position="3"/>
        <end position="38"/>
    </location>
</feature>
<evidence type="ECO:0000256" key="4">
    <source>
        <dbReference type="ARBA" id="ARBA00022448"/>
    </source>
</evidence>
<dbReference type="Pfam" id="PF25450">
    <property type="entry name" value="Rab11-FIP3"/>
    <property type="match status" value="1"/>
</dbReference>
<comment type="subcellular location">
    <subcellularLocation>
        <location evidence="2">Cleavage furrow</location>
    </subcellularLocation>
    <subcellularLocation>
        <location evidence="1">Midbody</location>
    </subcellularLocation>
    <subcellularLocation>
        <location evidence="3">Recycling endosome membrane</location>
        <topology evidence="3">Peripheral membrane protein</topology>
    </subcellularLocation>
</comment>
<dbReference type="GO" id="GO:0032154">
    <property type="term" value="C:cleavage furrow"/>
    <property type="evidence" value="ECO:0007669"/>
    <property type="project" value="UniProtKB-SubCell"/>
</dbReference>
<keyword evidence="7" id="KW-0472">Membrane</keyword>
<evidence type="ECO:0000259" key="9">
    <source>
        <dbReference type="PROSITE" id="PS50222"/>
    </source>
</evidence>
<dbReference type="PANTHER" id="PTHR15726:SF7">
    <property type="entry name" value="NUCLEAR FALLOUT, ISOFORM J"/>
    <property type="match status" value="1"/>
</dbReference>
<dbReference type="InterPro" id="IPR037245">
    <property type="entry name" value="FIP-RBD_C_sf"/>
</dbReference>
<dbReference type="PANTHER" id="PTHR15726">
    <property type="entry name" value="RAB11-FAMILY INTERACTING PROTEIN"/>
    <property type="match status" value="1"/>
</dbReference>
<evidence type="ECO:0000256" key="7">
    <source>
        <dbReference type="ARBA" id="ARBA00023136"/>
    </source>
</evidence>
<evidence type="ECO:0008006" key="13">
    <source>
        <dbReference type="Google" id="ProtNLM"/>
    </source>
</evidence>
<keyword evidence="12" id="KW-1185">Reference proteome</keyword>
<evidence type="ECO:0000259" key="10">
    <source>
        <dbReference type="PROSITE" id="PS51511"/>
    </source>
</evidence>
<protein>
    <recommendedName>
        <fullName evidence="13">EF-hand domain-containing protein</fullName>
    </recommendedName>
</protein>
<keyword evidence="6 8" id="KW-0175">Coiled coil</keyword>
<keyword evidence="5" id="KW-0967">Endosome</keyword>
<dbReference type="PROSITE" id="PS51511">
    <property type="entry name" value="FIP_RBD"/>
    <property type="match status" value="1"/>
</dbReference>